<evidence type="ECO:0000313" key="1">
    <source>
        <dbReference type="EMBL" id="KAI4464844.1"/>
    </source>
</evidence>
<name>A0ACB9TDH9_HOLOL</name>
<accession>A0ACB9TDH9</accession>
<proteinExistence type="predicted"/>
<protein>
    <submittedName>
        <fullName evidence="1">Translation initiation factor</fullName>
    </submittedName>
</protein>
<dbReference type="Proteomes" id="UP001056778">
    <property type="component" value="Chromosome 3"/>
</dbReference>
<comment type="caution">
    <text evidence="1">The sequence shown here is derived from an EMBL/GenBank/DDBJ whole genome shotgun (WGS) entry which is preliminary data.</text>
</comment>
<organism evidence="1 2">
    <name type="scientific">Holotrichia oblita</name>
    <name type="common">Chafer beetle</name>
    <dbReference type="NCBI Taxonomy" id="644536"/>
    <lineage>
        <taxon>Eukaryota</taxon>
        <taxon>Metazoa</taxon>
        <taxon>Ecdysozoa</taxon>
        <taxon>Arthropoda</taxon>
        <taxon>Hexapoda</taxon>
        <taxon>Insecta</taxon>
        <taxon>Pterygota</taxon>
        <taxon>Neoptera</taxon>
        <taxon>Endopterygota</taxon>
        <taxon>Coleoptera</taxon>
        <taxon>Polyphaga</taxon>
        <taxon>Scarabaeiformia</taxon>
        <taxon>Scarabaeidae</taxon>
        <taxon>Melolonthinae</taxon>
        <taxon>Holotrichia</taxon>
    </lineage>
</organism>
<reference evidence="1" key="1">
    <citation type="submission" date="2022-04" db="EMBL/GenBank/DDBJ databases">
        <title>Chromosome-scale genome assembly of Holotrichia oblita Faldermann.</title>
        <authorList>
            <person name="Rongchong L."/>
        </authorList>
    </citation>
    <scope>NUCLEOTIDE SEQUENCE</scope>
    <source>
        <strain evidence="1">81SQS9</strain>
    </source>
</reference>
<dbReference type="EMBL" id="CM043017">
    <property type="protein sequence ID" value="KAI4464844.1"/>
    <property type="molecule type" value="Genomic_DNA"/>
</dbReference>
<keyword evidence="1" id="KW-0648">Protein biosynthesis</keyword>
<gene>
    <name evidence="1" type="ORF">MML48_3g00002395</name>
</gene>
<evidence type="ECO:0000313" key="2">
    <source>
        <dbReference type="Proteomes" id="UP001056778"/>
    </source>
</evidence>
<keyword evidence="2" id="KW-1185">Reference proteome</keyword>
<sequence>MWCKCQYILMQYHVILCENILCLIGEAFENSEEVCGAVVNIRGKGDKIGNA</sequence>
<keyword evidence="1" id="KW-0396">Initiation factor</keyword>